<protein>
    <recommendedName>
        <fullName evidence="6">Late embryogenesis abundant protein LEA-2 subgroup domain-containing protein</fullName>
    </recommendedName>
</protein>
<evidence type="ECO:0000259" key="6">
    <source>
        <dbReference type="Pfam" id="PF03168"/>
    </source>
</evidence>
<dbReference type="Gramene" id="TraesCS2A02G476400.1">
    <property type="protein sequence ID" value="TraesCS2A02G476400.1.cds1"/>
    <property type="gene ID" value="TraesCS2A02G476400"/>
</dbReference>
<evidence type="ECO:0000256" key="5">
    <source>
        <dbReference type="SAM" id="Phobius"/>
    </source>
</evidence>
<evidence type="ECO:0000256" key="1">
    <source>
        <dbReference type="ARBA" id="ARBA00004167"/>
    </source>
</evidence>
<dbReference type="OrthoDB" id="779224at2759"/>
<accession>A0A3B6B4X6</accession>
<dbReference type="Proteomes" id="UP000019116">
    <property type="component" value="Chromosome 2A"/>
</dbReference>
<dbReference type="AlphaFoldDB" id="A0A3B6B4X6"/>
<feature type="domain" description="Late embryogenesis abundant protein LEA-2 subgroup" evidence="6">
    <location>
        <begin position="86"/>
        <end position="192"/>
    </location>
</feature>
<evidence type="ECO:0000313" key="7">
    <source>
        <dbReference type="EnsemblPlants" id="TraesCS2A02G476400.1.cds1"/>
    </source>
</evidence>
<dbReference type="GO" id="GO:0009506">
    <property type="term" value="C:plasmodesma"/>
    <property type="evidence" value="ECO:0000318"/>
    <property type="project" value="GO_Central"/>
</dbReference>
<feature type="transmembrane region" description="Helical" evidence="5">
    <location>
        <begin position="30"/>
        <end position="53"/>
    </location>
</feature>
<dbReference type="GO" id="GO:0098542">
    <property type="term" value="P:defense response to other organism"/>
    <property type="evidence" value="ECO:0007669"/>
    <property type="project" value="InterPro"/>
</dbReference>
<evidence type="ECO:0000256" key="2">
    <source>
        <dbReference type="ARBA" id="ARBA00022692"/>
    </source>
</evidence>
<dbReference type="EnsemblPlants" id="TraesCS2A02G476400.1">
    <property type="protein sequence ID" value="TraesCS2A02G476400.1.cds1"/>
    <property type="gene ID" value="TraesCS2A02G476400"/>
</dbReference>
<keyword evidence="4 5" id="KW-0472">Membrane</keyword>
<evidence type="ECO:0000313" key="8">
    <source>
        <dbReference type="Proteomes" id="UP000019116"/>
    </source>
</evidence>
<dbReference type="InterPro" id="IPR044839">
    <property type="entry name" value="NDR1-like"/>
</dbReference>
<dbReference type="Gramene" id="TraesCS2A03G1116900.1">
    <property type="protein sequence ID" value="TraesCS2A03G1116900.1.CDS1"/>
    <property type="gene ID" value="TraesCS2A03G1116900"/>
</dbReference>
<organism evidence="7">
    <name type="scientific">Triticum aestivum</name>
    <name type="common">Wheat</name>
    <dbReference type="NCBI Taxonomy" id="4565"/>
    <lineage>
        <taxon>Eukaryota</taxon>
        <taxon>Viridiplantae</taxon>
        <taxon>Streptophyta</taxon>
        <taxon>Embryophyta</taxon>
        <taxon>Tracheophyta</taxon>
        <taxon>Spermatophyta</taxon>
        <taxon>Magnoliopsida</taxon>
        <taxon>Liliopsida</taxon>
        <taxon>Poales</taxon>
        <taxon>Poaceae</taxon>
        <taxon>BOP clade</taxon>
        <taxon>Pooideae</taxon>
        <taxon>Triticodae</taxon>
        <taxon>Triticeae</taxon>
        <taxon>Triticinae</taxon>
        <taxon>Triticum</taxon>
    </lineage>
</organism>
<dbReference type="OMA" id="AVWGSHW"/>
<dbReference type="GO" id="GO:0005886">
    <property type="term" value="C:plasma membrane"/>
    <property type="evidence" value="ECO:0000318"/>
    <property type="project" value="GO_Central"/>
</dbReference>
<name>A0A3B6B4X6_WHEAT</name>
<dbReference type="PANTHER" id="PTHR31415">
    <property type="entry name" value="OS05G0367900 PROTEIN"/>
    <property type="match status" value="1"/>
</dbReference>
<sequence>MQPAPPARTAGWLHRPLPRERPHLTRCTKIVCSAFLTLLLVAGVLLFVAYLAVRPHRPRFHVVAFSAAGIQPAGGANAGVVFSGQLSIRNPNRDVAFFYDRLYMSVLYRQYGAVVRDHDLAGGAPMYQPPKTTTPLAFEGVAVPAGPATADMARAAAEAGGGAVEFTVRVRSRIRAKVAVWGSHWHPLHVDCDVAVGPDEQLLPEARQKRCAIDFL</sequence>
<reference evidence="7" key="2">
    <citation type="submission" date="2018-10" db="UniProtKB">
        <authorList>
            <consortium name="EnsemblPlants"/>
        </authorList>
    </citation>
    <scope>IDENTIFICATION</scope>
</reference>
<keyword evidence="2 5" id="KW-0812">Transmembrane</keyword>
<evidence type="ECO:0000256" key="3">
    <source>
        <dbReference type="ARBA" id="ARBA00022989"/>
    </source>
</evidence>
<dbReference type="InterPro" id="IPR004864">
    <property type="entry name" value="LEA_2"/>
</dbReference>
<keyword evidence="3 5" id="KW-1133">Transmembrane helix</keyword>
<dbReference type="Pfam" id="PF03168">
    <property type="entry name" value="LEA_2"/>
    <property type="match status" value="1"/>
</dbReference>
<dbReference type="PANTHER" id="PTHR31415:SF3">
    <property type="entry name" value="LATE EMBRYOGENESIS ABUNDANT (LEA) HYDROXYPROLINE-RICH GLYCOPROTEIN FAMILY"/>
    <property type="match status" value="1"/>
</dbReference>
<evidence type="ECO:0000256" key="4">
    <source>
        <dbReference type="ARBA" id="ARBA00023136"/>
    </source>
</evidence>
<keyword evidence="8" id="KW-1185">Reference proteome</keyword>
<reference evidence="7" key="1">
    <citation type="submission" date="2018-08" db="EMBL/GenBank/DDBJ databases">
        <authorList>
            <person name="Rossello M."/>
        </authorList>
    </citation>
    <scope>NUCLEOTIDE SEQUENCE [LARGE SCALE GENOMIC DNA]</scope>
    <source>
        <strain evidence="7">cv. Chinese Spring</strain>
    </source>
</reference>
<comment type="subcellular location">
    <subcellularLocation>
        <location evidence="1">Membrane</location>
        <topology evidence="1">Single-pass membrane protein</topology>
    </subcellularLocation>
</comment>
<proteinExistence type="predicted"/>